<dbReference type="Pfam" id="PF13639">
    <property type="entry name" value="zf-RING_2"/>
    <property type="match status" value="1"/>
</dbReference>
<dbReference type="EMBL" id="JAUUTY010000002">
    <property type="protein sequence ID" value="KAK1677764.1"/>
    <property type="molecule type" value="Genomic_DNA"/>
</dbReference>
<dbReference type="PANTHER" id="PTHR47177:SF5">
    <property type="entry name" value="PHD AND RING FINGER DOMAIN-CONTAINING PROTEIN 1"/>
    <property type="match status" value="1"/>
</dbReference>
<gene>
    <name evidence="8" type="ORF">QYE76_038612</name>
</gene>
<dbReference type="GO" id="GO:0008270">
    <property type="term" value="F:zinc ion binding"/>
    <property type="evidence" value="ECO:0007669"/>
    <property type="project" value="UniProtKB-KW"/>
</dbReference>
<proteinExistence type="predicted"/>
<dbReference type="PROSITE" id="PS50016">
    <property type="entry name" value="ZF_PHD_2"/>
    <property type="match status" value="1"/>
</dbReference>
<feature type="domain" description="RING-type" evidence="7">
    <location>
        <begin position="131"/>
        <end position="173"/>
    </location>
</feature>
<dbReference type="InterPro" id="IPR001841">
    <property type="entry name" value="Znf_RING"/>
</dbReference>
<comment type="caution">
    <text evidence="8">The sequence shown here is derived from an EMBL/GenBank/DDBJ whole genome shotgun (WGS) entry which is preliminary data.</text>
</comment>
<dbReference type="SUPFAM" id="SSF57903">
    <property type="entry name" value="FYVE/PHD zinc finger"/>
    <property type="match status" value="1"/>
</dbReference>
<reference evidence="8" key="1">
    <citation type="submission" date="2023-07" db="EMBL/GenBank/DDBJ databases">
        <title>A chromosome-level genome assembly of Lolium multiflorum.</title>
        <authorList>
            <person name="Chen Y."/>
            <person name="Copetti D."/>
            <person name="Kolliker R."/>
            <person name="Studer B."/>
        </authorList>
    </citation>
    <scope>NUCLEOTIDE SEQUENCE</scope>
    <source>
        <strain evidence="8">02402/16</strain>
        <tissue evidence="8">Leaf</tissue>
    </source>
</reference>
<keyword evidence="2 4" id="KW-0863">Zinc-finger</keyword>
<evidence type="ECO:0000256" key="3">
    <source>
        <dbReference type="ARBA" id="ARBA00022833"/>
    </source>
</evidence>
<evidence type="ECO:0000256" key="4">
    <source>
        <dbReference type="PROSITE-ProRule" id="PRU00175"/>
    </source>
</evidence>
<evidence type="ECO:0000313" key="9">
    <source>
        <dbReference type="Proteomes" id="UP001231189"/>
    </source>
</evidence>
<dbReference type="SUPFAM" id="SSF57850">
    <property type="entry name" value="RING/U-box"/>
    <property type="match status" value="1"/>
</dbReference>
<dbReference type="PROSITE" id="PS00518">
    <property type="entry name" value="ZF_RING_1"/>
    <property type="match status" value="1"/>
</dbReference>
<dbReference type="Proteomes" id="UP001231189">
    <property type="component" value="Unassembled WGS sequence"/>
</dbReference>
<sequence length="490" mass="54271">MPRRRAGSPPTPPNPTRRRQSLTPIRNPEPAIEMDVSLLQESGEDRAQISSRPTAAIALVPAAAAARAAVASNSHGLFPETELSDEEELQHLVVPSPQEAVPQPPPFPARLTIIPRRVDEKGKEPEEAQICGICLWEEQRATLQGLLNCCSHYFCFTCILEWSKAESRCPVCKRRFNTITVADEGSGLRSTAIRVQKRDQVYQPSEEEMDPYENAICIECNQSGEDNLMLQCDVCESSAHTFCVGLGREVPEESWYCGGCRSTVEGPSYAQTQDQVVNHGESNMYTADTSSSSFGRSVLNGVSQRPPPPLNIHQPSLQGFDLNLSPIETPDEDKRAESHISVEPALIPTVRYSTLDRRRALNRRIHTLLSRRRAATHALQNGVENFREVANAKDQLIPFVKKSIKDICAQSPLDETAFMNLARRATNTILALSGIEHNRDRVVATPFPFPSHCWHACDGREPAFLMSTICSACFNSFVGKVVGHIANMFS</sequence>
<dbReference type="PANTHER" id="PTHR47177">
    <property type="entry name" value="F18C1.6 PROTEIN"/>
    <property type="match status" value="1"/>
</dbReference>
<feature type="domain" description="PHD-type" evidence="6">
    <location>
        <begin position="214"/>
        <end position="263"/>
    </location>
</feature>
<name>A0AAD8WRE9_LOLMU</name>
<evidence type="ECO:0000313" key="8">
    <source>
        <dbReference type="EMBL" id="KAK1677764.1"/>
    </source>
</evidence>
<evidence type="ECO:0000256" key="2">
    <source>
        <dbReference type="ARBA" id="ARBA00022771"/>
    </source>
</evidence>
<keyword evidence="3" id="KW-0862">Zinc</keyword>
<dbReference type="InterPro" id="IPR001965">
    <property type="entry name" value="Znf_PHD"/>
</dbReference>
<keyword evidence="9" id="KW-1185">Reference proteome</keyword>
<evidence type="ECO:0000259" key="6">
    <source>
        <dbReference type="PROSITE" id="PS50016"/>
    </source>
</evidence>
<evidence type="ECO:0000259" key="7">
    <source>
        <dbReference type="PROSITE" id="PS50089"/>
    </source>
</evidence>
<dbReference type="AlphaFoldDB" id="A0AAD8WRE9"/>
<dbReference type="SMART" id="SM00184">
    <property type="entry name" value="RING"/>
    <property type="match status" value="1"/>
</dbReference>
<accession>A0AAD8WRE9</accession>
<dbReference type="InterPro" id="IPR011011">
    <property type="entry name" value="Znf_FYVE_PHD"/>
</dbReference>
<dbReference type="InterPro" id="IPR017907">
    <property type="entry name" value="Znf_RING_CS"/>
</dbReference>
<organism evidence="8 9">
    <name type="scientific">Lolium multiflorum</name>
    <name type="common">Italian ryegrass</name>
    <name type="synonym">Lolium perenne subsp. multiflorum</name>
    <dbReference type="NCBI Taxonomy" id="4521"/>
    <lineage>
        <taxon>Eukaryota</taxon>
        <taxon>Viridiplantae</taxon>
        <taxon>Streptophyta</taxon>
        <taxon>Embryophyta</taxon>
        <taxon>Tracheophyta</taxon>
        <taxon>Spermatophyta</taxon>
        <taxon>Magnoliopsida</taxon>
        <taxon>Liliopsida</taxon>
        <taxon>Poales</taxon>
        <taxon>Poaceae</taxon>
        <taxon>BOP clade</taxon>
        <taxon>Pooideae</taxon>
        <taxon>Poodae</taxon>
        <taxon>Poeae</taxon>
        <taxon>Poeae Chloroplast Group 2 (Poeae type)</taxon>
        <taxon>Loliodinae</taxon>
        <taxon>Loliinae</taxon>
        <taxon>Lolium</taxon>
    </lineage>
</organism>
<evidence type="ECO:0000256" key="5">
    <source>
        <dbReference type="SAM" id="MobiDB-lite"/>
    </source>
</evidence>
<protein>
    <submittedName>
        <fullName evidence="8">Uncharacterized protein</fullName>
    </submittedName>
</protein>
<dbReference type="InterPro" id="IPR013083">
    <property type="entry name" value="Znf_RING/FYVE/PHD"/>
</dbReference>
<dbReference type="PROSITE" id="PS50089">
    <property type="entry name" value="ZF_RING_2"/>
    <property type="match status" value="1"/>
</dbReference>
<evidence type="ECO:0000256" key="1">
    <source>
        <dbReference type="ARBA" id="ARBA00022723"/>
    </source>
</evidence>
<feature type="region of interest" description="Disordered" evidence="5">
    <location>
        <begin position="1"/>
        <end position="29"/>
    </location>
</feature>
<dbReference type="SMART" id="SM00249">
    <property type="entry name" value="PHD"/>
    <property type="match status" value="1"/>
</dbReference>
<keyword evidence="1" id="KW-0479">Metal-binding</keyword>
<dbReference type="Pfam" id="PF00628">
    <property type="entry name" value="PHD"/>
    <property type="match status" value="1"/>
</dbReference>
<dbReference type="Gene3D" id="3.30.40.10">
    <property type="entry name" value="Zinc/RING finger domain, C3HC4 (zinc finger)"/>
    <property type="match status" value="2"/>
</dbReference>
<dbReference type="InterPro" id="IPR019787">
    <property type="entry name" value="Znf_PHD-finger"/>
</dbReference>